<keyword evidence="12 19" id="KW-0472">Membrane</keyword>
<reference evidence="20 21" key="1">
    <citation type="submission" date="2016-02" db="EMBL/GenBank/DDBJ databases">
        <authorList>
            <person name="Wen L."/>
            <person name="He K."/>
            <person name="Yang H."/>
        </authorList>
    </citation>
    <scope>NUCLEOTIDE SEQUENCE [LARGE SCALE GENOMIC DNA]</scope>
    <source>
        <strain evidence="20 21">TSA40</strain>
    </source>
</reference>
<feature type="binding site" evidence="17">
    <location>
        <position position="24"/>
    </location>
    <ligand>
        <name>ATP</name>
        <dbReference type="ChEBI" id="CHEBI:30616"/>
    </ligand>
</feature>
<keyword evidence="6 19" id="KW-0812">Transmembrane</keyword>
<evidence type="ECO:0000256" key="8">
    <source>
        <dbReference type="ARBA" id="ARBA00022777"/>
    </source>
</evidence>
<dbReference type="Proteomes" id="UP000197535">
    <property type="component" value="Unassembled WGS sequence"/>
</dbReference>
<keyword evidence="9 17" id="KW-0067">ATP-binding</keyword>
<keyword evidence="14" id="KW-1208">Phospholipid metabolism</keyword>
<dbReference type="EMBL" id="LSTO01000001">
    <property type="protein sequence ID" value="OWW20131.1"/>
    <property type="molecule type" value="Genomic_DNA"/>
</dbReference>
<evidence type="ECO:0000313" key="21">
    <source>
        <dbReference type="Proteomes" id="UP000197535"/>
    </source>
</evidence>
<feature type="binding site" evidence="17">
    <location>
        <position position="72"/>
    </location>
    <ligand>
        <name>ATP</name>
        <dbReference type="ChEBI" id="CHEBI:30616"/>
    </ligand>
</feature>
<keyword evidence="5" id="KW-0808">Transferase</keyword>
<keyword evidence="4" id="KW-0444">Lipid biosynthesis</keyword>
<dbReference type="PANTHER" id="PTHR34299:SF1">
    <property type="entry name" value="DIACYLGLYCEROL KINASE"/>
    <property type="match status" value="1"/>
</dbReference>
<evidence type="ECO:0000256" key="17">
    <source>
        <dbReference type="PIRSR" id="PIRSR600829-3"/>
    </source>
</evidence>
<feature type="transmembrane region" description="Helical" evidence="19">
    <location>
        <begin position="49"/>
        <end position="71"/>
    </location>
</feature>
<feature type="active site" description="Proton acceptor" evidence="15">
    <location>
        <position position="65"/>
    </location>
</feature>
<dbReference type="OrthoDB" id="9796011at2"/>
<comment type="caution">
    <text evidence="20">The sequence shown here is derived from an EMBL/GenBank/DDBJ whole genome shotgun (WGS) entry which is preliminary data.</text>
</comment>
<evidence type="ECO:0000256" key="19">
    <source>
        <dbReference type="SAM" id="Phobius"/>
    </source>
</evidence>
<evidence type="ECO:0000256" key="2">
    <source>
        <dbReference type="ARBA" id="ARBA00005967"/>
    </source>
</evidence>
<evidence type="ECO:0000256" key="5">
    <source>
        <dbReference type="ARBA" id="ARBA00022679"/>
    </source>
</evidence>
<keyword evidence="7 17" id="KW-0547">Nucleotide-binding</keyword>
<comment type="similarity">
    <text evidence="2">Belongs to the bacterial diacylglycerol kinase family.</text>
</comment>
<name>A0A254TBW1_9BURK</name>
<dbReference type="InterPro" id="IPR036945">
    <property type="entry name" value="DAGK_sf"/>
</dbReference>
<dbReference type="Pfam" id="PF01219">
    <property type="entry name" value="DAGK_prokar"/>
    <property type="match status" value="1"/>
</dbReference>
<dbReference type="GO" id="GO:0008654">
    <property type="term" value="P:phospholipid biosynthetic process"/>
    <property type="evidence" value="ECO:0007669"/>
    <property type="project" value="UniProtKB-KW"/>
</dbReference>
<evidence type="ECO:0000256" key="4">
    <source>
        <dbReference type="ARBA" id="ARBA00022516"/>
    </source>
</evidence>
<dbReference type="AlphaFoldDB" id="A0A254TBW1"/>
<dbReference type="PANTHER" id="PTHR34299">
    <property type="entry name" value="DIACYLGLYCEROL KINASE"/>
    <property type="match status" value="1"/>
</dbReference>
<evidence type="ECO:0000256" key="14">
    <source>
        <dbReference type="ARBA" id="ARBA00023264"/>
    </source>
</evidence>
<evidence type="ECO:0000256" key="3">
    <source>
        <dbReference type="ARBA" id="ARBA00022475"/>
    </source>
</evidence>
<keyword evidence="18" id="KW-0460">Magnesium</keyword>
<protein>
    <submittedName>
        <fullName evidence="20">Diacylglycerol kinase</fullName>
    </submittedName>
</protein>
<dbReference type="CDD" id="cd14263">
    <property type="entry name" value="DAGK_IM_like"/>
    <property type="match status" value="1"/>
</dbReference>
<evidence type="ECO:0000256" key="18">
    <source>
        <dbReference type="PIRSR" id="PIRSR600829-4"/>
    </source>
</evidence>
<dbReference type="GO" id="GO:0005886">
    <property type="term" value="C:plasma membrane"/>
    <property type="evidence" value="ECO:0007669"/>
    <property type="project" value="UniProtKB-SubCell"/>
</dbReference>
<keyword evidence="21" id="KW-1185">Reference proteome</keyword>
<dbReference type="Gene3D" id="1.10.287.3610">
    <property type="match status" value="1"/>
</dbReference>
<keyword evidence="11" id="KW-0443">Lipid metabolism</keyword>
<feature type="binding site" evidence="16">
    <location>
        <position position="65"/>
    </location>
    <ligand>
        <name>substrate</name>
    </ligand>
</feature>
<evidence type="ECO:0000256" key="7">
    <source>
        <dbReference type="ARBA" id="ARBA00022741"/>
    </source>
</evidence>
<dbReference type="RefSeq" id="WP_088707020.1">
    <property type="nucleotide sequence ID" value="NZ_LSTO01000001.1"/>
</dbReference>
<evidence type="ECO:0000256" key="16">
    <source>
        <dbReference type="PIRSR" id="PIRSR600829-2"/>
    </source>
</evidence>
<evidence type="ECO:0000256" key="6">
    <source>
        <dbReference type="ARBA" id="ARBA00022692"/>
    </source>
</evidence>
<comment type="cofactor">
    <cofactor evidence="18">
        <name>Mg(2+)</name>
        <dbReference type="ChEBI" id="CHEBI:18420"/>
    </cofactor>
    <text evidence="18">Mn(2+), Zn(2+), Cd(2+) and Co(2+) support activity to lesser extents.</text>
</comment>
<proteinExistence type="inferred from homology"/>
<evidence type="ECO:0000256" key="10">
    <source>
        <dbReference type="ARBA" id="ARBA00022989"/>
    </source>
</evidence>
<evidence type="ECO:0000256" key="13">
    <source>
        <dbReference type="ARBA" id="ARBA00023209"/>
    </source>
</evidence>
<evidence type="ECO:0000256" key="9">
    <source>
        <dbReference type="ARBA" id="ARBA00022840"/>
    </source>
</evidence>
<feature type="transmembrane region" description="Helical" evidence="19">
    <location>
        <begin position="92"/>
        <end position="111"/>
    </location>
</feature>
<evidence type="ECO:0000256" key="15">
    <source>
        <dbReference type="PIRSR" id="PIRSR600829-1"/>
    </source>
</evidence>
<feature type="binding site" evidence="17">
    <location>
        <begin position="90"/>
        <end position="91"/>
    </location>
    <ligand>
        <name>ATP</name>
        <dbReference type="ChEBI" id="CHEBI:30616"/>
    </ligand>
</feature>
<dbReference type="InterPro" id="IPR000829">
    <property type="entry name" value="DAGK"/>
</dbReference>
<gene>
    <name evidence="20" type="ORF">AYR66_12130</name>
</gene>
<feature type="binding site" evidence="18">
    <location>
        <position position="24"/>
    </location>
    <ligand>
        <name>a divalent metal cation</name>
        <dbReference type="ChEBI" id="CHEBI:60240"/>
    </ligand>
</feature>
<sequence>MKGQPFIKRLGFALHGLHLAFRREASLRLQFLAATGALVGLIVTAAPPVWWAIGILVIGLVLVAELVNSALETLSDLLHPAHHPEIRAVKDIAAGAVLVASVIALAVALAFCLS</sequence>
<evidence type="ECO:0000256" key="12">
    <source>
        <dbReference type="ARBA" id="ARBA00023136"/>
    </source>
</evidence>
<feature type="transmembrane region" description="Helical" evidence="19">
    <location>
        <begin position="25"/>
        <end position="43"/>
    </location>
</feature>
<dbReference type="GO" id="GO:0005524">
    <property type="term" value="F:ATP binding"/>
    <property type="evidence" value="ECO:0007669"/>
    <property type="project" value="UniProtKB-KW"/>
</dbReference>
<keyword evidence="8 20" id="KW-0418">Kinase</keyword>
<evidence type="ECO:0000256" key="11">
    <source>
        <dbReference type="ARBA" id="ARBA00023098"/>
    </source>
</evidence>
<keyword evidence="13" id="KW-0594">Phospholipid biosynthesis</keyword>
<evidence type="ECO:0000256" key="1">
    <source>
        <dbReference type="ARBA" id="ARBA00004651"/>
    </source>
</evidence>
<dbReference type="GO" id="GO:0046872">
    <property type="term" value="F:metal ion binding"/>
    <property type="evidence" value="ECO:0007669"/>
    <property type="project" value="UniProtKB-KW"/>
</dbReference>
<feature type="binding site" evidence="18">
    <location>
        <position position="72"/>
    </location>
    <ligand>
        <name>a divalent metal cation</name>
        <dbReference type="ChEBI" id="CHEBI:60240"/>
    </ligand>
</feature>
<accession>A0A254TBW1</accession>
<keyword evidence="18" id="KW-0479">Metal-binding</keyword>
<evidence type="ECO:0000313" key="20">
    <source>
        <dbReference type="EMBL" id="OWW20131.1"/>
    </source>
</evidence>
<comment type="subcellular location">
    <subcellularLocation>
        <location evidence="1">Cell membrane</location>
        <topology evidence="1">Multi-pass membrane protein</topology>
    </subcellularLocation>
</comment>
<dbReference type="GO" id="GO:0016301">
    <property type="term" value="F:kinase activity"/>
    <property type="evidence" value="ECO:0007669"/>
    <property type="project" value="UniProtKB-KW"/>
</dbReference>
<keyword evidence="10 19" id="KW-1133">Transmembrane helix</keyword>
<keyword evidence="3" id="KW-1003">Cell membrane</keyword>
<organism evidence="20 21">
    <name type="scientific">Noviherbaspirillum denitrificans</name>
    <dbReference type="NCBI Taxonomy" id="1968433"/>
    <lineage>
        <taxon>Bacteria</taxon>
        <taxon>Pseudomonadati</taxon>
        <taxon>Pseudomonadota</taxon>
        <taxon>Betaproteobacteria</taxon>
        <taxon>Burkholderiales</taxon>
        <taxon>Oxalobacteraceae</taxon>
        <taxon>Noviherbaspirillum</taxon>
    </lineage>
</organism>